<dbReference type="RefSeq" id="WP_380888246.1">
    <property type="nucleotide sequence ID" value="NZ_JBHUDY010000001.1"/>
</dbReference>
<organism evidence="2 3">
    <name type="scientific">Sphingomonas tabacisoli</name>
    <dbReference type="NCBI Taxonomy" id="2249466"/>
    <lineage>
        <taxon>Bacteria</taxon>
        <taxon>Pseudomonadati</taxon>
        <taxon>Pseudomonadota</taxon>
        <taxon>Alphaproteobacteria</taxon>
        <taxon>Sphingomonadales</taxon>
        <taxon>Sphingomonadaceae</taxon>
        <taxon>Sphingomonas</taxon>
    </lineage>
</organism>
<dbReference type="EMBL" id="JBHUDY010000001">
    <property type="protein sequence ID" value="MFD1611662.1"/>
    <property type="molecule type" value="Genomic_DNA"/>
</dbReference>
<keyword evidence="3" id="KW-1185">Reference proteome</keyword>
<reference evidence="3" key="1">
    <citation type="journal article" date="2019" name="Int. J. Syst. Evol. Microbiol.">
        <title>The Global Catalogue of Microorganisms (GCM) 10K type strain sequencing project: providing services to taxonomists for standard genome sequencing and annotation.</title>
        <authorList>
            <consortium name="The Broad Institute Genomics Platform"/>
            <consortium name="The Broad Institute Genome Sequencing Center for Infectious Disease"/>
            <person name="Wu L."/>
            <person name="Ma J."/>
        </authorList>
    </citation>
    <scope>NUCLEOTIDE SEQUENCE [LARGE SCALE GENOMIC DNA]</scope>
    <source>
        <strain evidence="3">CGMCC 1.16275</strain>
    </source>
</reference>
<name>A0ABW4I2F3_9SPHN</name>
<evidence type="ECO:0000313" key="3">
    <source>
        <dbReference type="Proteomes" id="UP001597115"/>
    </source>
</evidence>
<proteinExistence type="predicted"/>
<sequence>MGELVDKVKGNLNEAAGKMKQGSDNPAVRDEGKDQELEGKGQQLKGKIKGILGDDI</sequence>
<gene>
    <name evidence="2" type="ORF">ACFSCW_07605</name>
</gene>
<evidence type="ECO:0000256" key="1">
    <source>
        <dbReference type="SAM" id="MobiDB-lite"/>
    </source>
</evidence>
<evidence type="ECO:0000313" key="2">
    <source>
        <dbReference type="EMBL" id="MFD1611662.1"/>
    </source>
</evidence>
<dbReference type="Proteomes" id="UP001597115">
    <property type="component" value="Unassembled WGS sequence"/>
</dbReference>
<comment type="caution">
    <text evidence="2">The sequence shown here is derived from an EMBL/GenBank/DDBJ whole genome shotgun (WGS) entry which is preliminary data.</text>
</comment>
<accession>A0ABW4I2F3</accession>
<feature type="region of interest" description="Disordered" evidence="1">
    <location>
        <begin position="1"/>
        <end position="41"/>
    </location>
</feature>
<feature type="compositionally biased region" description="Basic and acidic residues" evidence="1">
    <location>
        <begin position="27"/>
        <end position="39"/>
    </location>
</feature>
<protein>
    <submittedName>
        <fullName evidence="2">CsbD family protein</fullName>
    </submittedName>
</protein>